<dbReference type="VEuPathDB" id="FungiDB:BD410DRAFT_9780"/>
<feature type="region of interest" description="Disordered" evidence="1">
    <location>
        <begin position="1"/>
        <end position="72"/>
    </location>
</feature>
<dbReference type="AlphaFoldDB" id="A0A4R5XGD7"/>
<protein>
    <submittedName>
        <fullName evidence="2">Uncharacterized protein</fullName>
    </submittedName>
</protein>
<gene>
    <name evidence="2" type="ORF">BD410DRAFT_9780</name>
</gene>
<evidence type="ECO:0000313" key="3">
    <source>
        <dbReference type="Proteomes" id="UP000294933"/>
    </source>
</evidence>
<organism evidence="2 3">
    <name type="scientific">Rickenella mellea</name>
    <dbReference type="NCBI Taxonomy" id="50990"/>
    <lineage>
        <taxon>Eukaryota</taxon>
        <taxon>Fungi</taxon>
        <taxon>Dikarya</taxon>
        <taxon>Basidiomycota</taxon>
        <taxon>Agaricomycotina</taxon>
        <taxon>Agaricomycetes</taxon>
        <taxon>Hymenochaetales</taxon>
        <taxon>Rickenellaceae</taxon>
        <taxon>Rickenella</taxon>
    </lineage>
</organism>
<reference evidence="2 3" key="1">
    <citation type="submission" date="2018-06" db="EMBL/GenBank/DDBJ databases">
        <title>A transcriptomic atlas of mushroom development highlights an independent origin of complex multicellularity.</title>
        <authorList>
            <consortium name="DOE Joint Genome Institute"/>
            <person name="Krizsan K."/>
            <person name="Almasi E."/>
            <person name="Merenyi Z."/>
            <person name="Sahu N."/>
            <person name="Viragh M."/>
            <person name="Koszo T."/>
            <person name="Mondo S."/>
            <person name="Kiss B."/>
            <person name="Balint B."/>
            <person name="Kues U."/>
            <person name="Barry K."/>
            <person name="Hegedus J.C."/>
            <person name="Henrissat B."/>
            <person name="Johnson J."/>
            <person name="Lipzen A."/>
            <person name="Ohm R."/>
            <person name="Nagy I."/>
            <person name="Pangilinan J."/>
            <person name="Yan J."/>
            <person name="Xiong Y."/>
            <person name="Grigoriev I.V."/>
            <person name="Hibbett D.S."/>
            <person name="Nagy L.G."/>
        </authorList>
    </citation>
    <scope>NUCLEOTIDE SEQUENCE [LARGE SCALE GENOMIC DNA]</scope>
    <source>
        <strain evidence="2 3">SZMC22713</strain>
    </source>
</reference>
<dbReference type="EMBL" id="ML170156">
    <property type="protein sequence ID" value="TDL29227.1"/>
    <property type="molecule type" value="Genomic_DNA"/>
</dbReference>
<keyword evidence="3" id="KW-1185">Reference proteome</keyword>
<feature type="compositionally biased region" description="Polar residues" evidence="1">
    <location>
        <begin position="17"/>
        <end position="26"/>
    </location>
</feature>
<feature type="compositionally biased region" description="Pro residues" evidence="1">
    <location>
        <begin position="1"/>
        <end position="16"/>
    </location>
</feature>
<name>A0A4R5XGD7_9AGAM</name>
<sequence length="72" mass="7996">MDSRSPRPPPYSPSPPNTGSRSANDTRNPREPLLRSKHSSYGPRRNVRGHAGNWRESVKHTGRSMNNGSATE</sequence>
<dbReference type="Proteomes" id="UP000294933">
    <property type="component" value="Unassembled WGS sequence"/>
</dbReference>
<evidence type="ECO:0000256" key="1">
    <source>
        <dbReference type="SAM" id="MobiDB-lite"/>
    </source>
</evidence>
<feature type="compositionally biased region" description="Polar residues" evidence="1">
    <location>
        <begin position="63"/>
        <end position="72"/>
    </location>
</feature>
<accession>A0A4R5XGD7</accession>
<proteinExistence type="predicted"/>
<evidence type="ECO:0000313" key="2">
    <source>
        <dbReference type="EMBL" id="TDL29227.1"/>
    </source>
</evidence>